<keyword evidence="6" id="KW-0479">Metal-binding</keyword>
<comment type="subcellular location">
    <subcellularLocation>
        <location evidence="1">Cytoplasm</location>
    </subcellularLocation>
</comment>
<comment type="similarity">
    <text evidence="2">Belongs to the TsaE family.</text>
</comment>
<organism evidence="11 12">
    <name type="scientific">Acidaminobacter hydrogenoformans DSM 2784</name>
    <dbReference type="NCBI Taxonomy" id="1120920"/>
    <lineage>
        <taxon>Bacteria</taxon>
        <taxon>Bacillati</taxon>
        <taxon>Bacillota</taxon>
        <taxon>Clostridia</taxon>
        <taxon>Peptostreptococcales</taxon>
        <taxon>Acidaminobacteraceae</taxon>
        <taxon>Acidaminobacter</taxon>
    </lineage>
</organism>
<evidence type="ECO:0000256" key="7">
    <source>
        <dbReference type="ARBA" id="ARBA00022741"/>
    </source>
</evidence>
<dbReference type="Gene3D" id="3.40.50.300">
    <property type="entry name" value="P-loop containing nucleotide triphosphate hydrolases"/>
    <property type="match status" value="1"/>
</dbReference>
<dbReference type="GO" id="GO:0046872">
    <property type="term" value="F:metal ion binding"/>
    <property type="evidence" value="ECO:0007669"/>
    <property type="project" value="UniProtKB-KW"/>
</dbReference>
<evidence type="ECO:0000256" key="6">
    <source>
        <dbReference type="ARBA" id="ARBA00022723"/>
    </source>
</evidence>
<dbReference type="EMBL" id="FMWL01000013">
    <property type="protein sequence ID" value="SCZ80547.1"/>
    <property type="molecule type" value="Genomic_DNA"/>
</dbReference>
<protein>
    <recommendedName>
        <fullName evidence="3">tRNA threonylcarbamoyladenosine biosynthesis protein TsaE</fullName>
    </recommendedName>
    <alternativeName>
        <fullName evidence="10">t(6)A37 threonylcarbamoyladenosine biosynthesis protein TsaE</fullName>
    </alternativeName>
</protein>
<keyword evidence="4" id="KW-0963">Cytoplasm</keyword>
<keyword evidence="9" id="KW-0460">Magnesium</keyword>
<evidence type="ECO:0000313" key="11">
    <source>
        <dbReference type="EMBL" id="SCZ80547.1"/>
    </source>
</evidence>
<reference evidence="11 12" key="1">
    <citation type="submission" date="2016-10" db="EMBL/GenBank/DDBJ databases">
        <authorList>
            <person name="de Groot N.N."/>
        </authorList>
    </citation>
    <scope>NUCLEOTIDE SEQUENCE [LARGE SCALE GENOMIC DNA]</scope>
    <source>
        <strain evidence="11 12">DSM 2784</strain>
    </source>
</reference>
<keyword evidence="12" id="KW-1185">Reference proteome</keyword>
<dbReference type="PANTHER" id="PTHR33540:SF2">
    <property type="entry name" value="TRNA THREONYLCARBAMOYLADENOSINE BIOSYNTHESIS PROTEIN TSAE"/>
    <property type="match status" value="1"/>
</dbReference>
<dbReference type="GO" id="GO:0005524">
    <property type="term" value="F:ATP binding"/>
    <property type="evidence" value="ECO:0007669"/>
    <property type="project" value="UniProtKB-KW"/>
</dbReference>
<keyword evidence="7" id="KW-0547">Nucleotide-binding</keyword>
<gene>
    <name evidence="11" type="ORF">SAMN03080599_02319</name>
</gene>
<evidence type="ECO:0000313" key="12">
    <source>
        <dbReference type="Proteomes" id="UP000199208"/>
    </source>
</evidence>
<dbReference type="Proteomes" id="UP000199208">
    <property type="component" value="Unassembled WGS sequence"/>
</dbReference>
<keyword evidence="5" id="KW-0819">tRNA processing</keyword>
<evidence type="ECO:0000256" key="1">
    <source>
        <dbReference type="ARBA" id="ARBA00004496"/>
    </source>
</evidence>
<evidence type="ECO:0000256" key="3">
    <source>
        <dbReference type="ARBA" id="ARBA00019010"/>
    </source>
</evidence>
<keyword evidence="8" id="KW-0067">ATP-binding</keyword>
<dbReference type="STRING" id="1120920.SAMN03080599_02319"/>
<dbReference type="PANTHER" id="PTHR33540">
    <property type="entry name" value="TRNA THREONYLCARBAMOYLADENOSINE BIOSYNTHESIS PROTEIN TSAE"/>
    <property type="match status" value="1"/>
</dbReference>
<evidence type="ECO:0000256" key="2">
    <source>
        <dbReference type="ARBA" id="ARBA00007599"/>
    </source>
</evidence>
<evidence type="ECO:0000256" key="9">
    <source>
        <dbReference type="ARBA" id="ARBA00022842"/>
    </source>
</evidence>
<dbReference type="GO" id="GO:0002949">
    <property type="term" value="P:tRNA threonylcarbamoyladenosine modification"/>
    <property type="evidence" value="ECO:0007669"/>
    <property type="project" value="InterPro"/>
</dbReference>
<dbReference type="SUPFAM" id="SSF52540">
    <property type="entry name" value="P-loop containing nucleoside triphosphate hydrolases"/>
    <property type="match status" value="1"/>
</dbReference>
<dbReference type="InterPro" id="IPR027417">
    <property type="entry name" value="P-loop_NTPase"/>
</dbReference>
<evidence type="ECO:0000256" key="5">
    <source>
        <dbReference type="ARBA" id="ARBA00022694"/>
    </source>
</evidence>
<dbReference type="Pfam" id="PF02367">
    <property type="entry name" value="TsaE"/>
    <property type="match status" value="1"/>
</dbReference>
<dbReference type="InterPro" id="IPR003442">
    <property type="entry name" value="T6A_TsaE"/>
</dbReference>
<accession>A0A1G5S345</accession>
<dbReference type="NCBIfam" id="TIGR00150">
    <property type="entry name" value="T6A_YjeE"/>
    <property type="match status" value="1"/>
</dbReference>
<evidence type="ECO:0000256" key="4">
    <source>
        <dbReference type="ARBA" id="ARBA00022490"/>
    </source>
</evidence>
<sequence>MNLTVHSVQAMQRFGQFLAGWLEPGAVVALTGDLGAGKTTLSQSIAAGLGVTEDVTSPTFALMNVYASNRGFEVYHFDVYRILDPSEMEEIGFEDFVYGSGVSLVEWAGMIEPMVPETALWIEIGYGFEPEERQLRLSSPDSETRAKIRALIEAYKEVELS</sequence>
<name>A0A1G5S345_9FIRM</name>
<evidence type="ECO:0000256" key="10">
    <source>
        <dbReference type="ARBA" id="ARBA00032441"/>
    </source>
</evidence>
<evidence type="ECO:0000256" key="8">
    <source>
        <dbReference type="ARBA" id="ARBA00022840"/>
    </source>
</evidence>
<proteinExistence type="inferred from homology"/>
<dbReference type="GO" id="GO:0005737">
    <property type="term" value="C:cytoplasm"/>
    <property type="evidence" value="ECO:0007669"/>
    <property type="project" value="UniProtKB-SubCell"/>
</dbReference>
<dbReference type="AlphaFoldDB" id="A0A1G5S345"/>
<dbReference type="RefSeq" id="WP_242870891.1">
    <property type="nucleotide sequence ID" value="NZ_FMWL01000013.1"/>
</dbReference>